<dbReference type="Proteomes" id="UP000499080">
    <property type="component" value="Unassembled WGS sequence"/>
</dbReference>
<feature type="non-terminal residue" evidence="1">
    <location>
        <position position="58"/>
    </location>
</feature>
<sequence>MSHHRARGRLILDVQINVHHPPTPTLACHPLKTSRRIQNKCSLIAVLGGKELAILRGT</sequence>
<organism evidence="1 3">
    <name type="scientific">Araneus ventricosus</name>
    <name type="common">Orbweaver spider</name>
    <name type="synonym">Epeira ventricosa</name>
    <dbReference type="NCBI Taxonomy" id="182803"/>
    <lineage>
        <taxon>Eukaryota</taxon>
        <taxon>Metazoa</taxon>
        <taxon>Ecdysozoa</taxon>
        <taxon>Arthropoda</taxon>
        <taxon>Chelicerata</taxon>
        <taxon>Arachnida</taxon>
        <taxon>Araneae</taxon>
        <taxon>Araneomorphae</taxon>
        <taxon>Entelegynae</taxon>
        <taxon>Araneoidea</taxon>
        <taxon>Araneidae</taxon>
        <taxon>Araneus</taxon>
    </lineage>
</organism>
<gene>
    <name evidence="1" type="ORF">AVEN_108163_1</name>
    <name evidence="2" type="ORF">AVEN_238895_1</name>
</gene>
<dbReference type="EMBL" id="BGPR01095423">
    <property type="protein sequence ID" value="GBM38401.1"/>
    <property type="molecule type" value="Genomic_DNA"/>
</dbReference>
<dbReference type="AlphaFoldDB" id="A0A4Y2F8H5"/>
<name>A0A4Y2F8H5_ARAVE</name>
<dbReference type="EMBL" id="BGPR01095261">
    <property type="protein sequence ID" value="GBM37763.1"/>
    <property type="molecule type" value="Genomic_DNA"/>
</dbReference>
<accession>A0A4Y2F8H5</accession>
<protein>
    <submittedName>
        <fullName evidence="1">Uncharacterized protein</fullName>
    </submittedName>
</protein>
<evidence type="ECO:0000313" key="3">
    <source>
        <dbReference type="Proteomes" id="UP000499080"/>
    </source>
</evidence>
<evidence type="ECO:0000313" key="1">
    <source>
        <dbReference type="EMBL" id="GBM37763.1"/>
    </source>
</evidence>
<evidence type="ECO:0000313" key="2">
    <source>
        <dbReference type="EMBL" id="GBM38401.1"/>
    </source>
</evidence>
<proteinExistence type="predicted"/>
<comment type="caution">
    <text evidence="1">The sequence shown here is derived from an EMBL/GenBank/DDBJ whole genome shotgun (WGS) entry which is preliminary data.</text>
</comment>
<keyword evidence="3" id="KW-1185">Reference proteome</keyword>
<reference evidence="1 3" key="1">
    <citation type="journal article" date="2019" name="Sci. Rep.">
        <title>Orb-weaving spider Araneus ventricosus genome elucidates the spidroin gene catalogue.</title>
        <authorList>
            <person name="Kono N."/>
            <person name="Nakamura H."/>
            <person name="Ohtoshi R."/>
            <person name="Moran D.A.P."/>
            <person name="Shinohara A."/>
            <person name="Yoshida Y."/>
            <person name="Fujiwara M."/>
            <person name="Mori M."/>
            <person name="Tomita M."/>
            <person name="Arakawa K."/>
        </authorList>
    </citation>
    <scope>NUCLEOTIDE SEQUENCE [LARGE SCALE GENOMIC DNA]</scope>
</reference>